<comment type="caution">
    <text evidence="4">The sequence shown here is derived from an EMBL/GenBank/DDBJ whole genome shotgun (WGS) entry which is preliminary data.</text>
</comment>
<dbReference type="Proteomes" id="UP001189429">
    <property type="component" value="Unassembled WGS sequence"/>
</dbReference>
<evidence type="ECO:0000259" key="3">
    <source>
        <dbReference type="Pfam" id="PF08030"/>
    </source>
</evidence>
<feature type="domain" description="Ferric reductase NAD binding" evidence="3">
    <location>
        <begin position="55"/>
        <end position="151"/>
    </location>
</feature>
<evidence type="ECO:0000256" key="2">
    <source>
        <dbReference type="SAM" id="MobiDB-lite"/>
    </source>
</evidence>
<protein>
    <recommendedName>
        <fullName evidence="3">Ferric reductase NAD binding domain-containing protein</fullName>
    </recommendedName>
</protein>
<dbReference type="Pfam" id="PF08030">
    <property type="entry name" value="NAD_binding_6"/>
    <property type="match status" value="1"/>
</dbReference>
<evidence type="ECO:0000256" key="1">
    <source>
        <dbReference type="ARBA" id="ARBA00023002"/>
    </source>
</evidence>
<evidence type="ECO:0000313" key="4">
    <source>
        <dbReference type="EMBL" id="CAK0877102.1"/>
    </source>
</evidence>
<keyword evidence="5" id="KW-1185">Reference proteome</keyword>
<feature type="region of interest" description="Disordered" evidence="2">
    <location>
        <begin position="1"/>
        <end position="33"/>
    </location>
</feature>
<dbReference type="InterPro" id="IPR039261">
    <property type="entry name" value="FNR_nucleotide-bd"/>
</dbReference>
<sequence length="177" mass="18834">MRETAAAQQGGSSRLTAVVGSPTTGSKASSSGGGIWSSDLAAADLVRQAVQVPGRIHLYWLVKSSAELQWCHSMLVGAADGPAKAILDVTIFITPEVDTSQMDPLPCRTQQKLHVGRPRWGPIFEGVKAEHPGCNIGVFLCGSNDVGAKLLKQARKRSDPPQAGSTGTSFCYFREHF</sequence>
<gene>
    <name evidence="4" type="ORF">PCOR1329_LOCUS61248</name>
</gene>
<dbReference type="EMBL" id="CAUYUJ010017703">
    <property type="protein sequence ID" value="CAK0877102.1"/>
    <property type="molecule type" value="Genomic_DNA"/>
</dbReference>
<feature type="compositionally biased region" description="Low complexity" evidence="2">
    <location>
        <begin position="20"/>
        <end position="30"/>
    </location>
</feature>
<organism evidence="4 5">
    <name type="scientific">Prorocentrum cordatum</name>
    <dbReference type="NCBI Taxonomy" id="2364126"/>
    <lineage>
        <taxon>Eukaryota</taxon>
        <taxon>Sar</taxon>
        <taxon>Alveolata</taxon>
        <taxon>Dinophyceae</taxon>
        <taxon>Prorocentrales</taxon>
        <taxon>Prorocentraceae</taxon>
        <taxon>Prorocentrum</taxon>
    </lineage>
</organism>
<dbReference type="Gene3D" id="3.40.50.80">
    <property type="entry name" value="Nucleotide-binding domain of ferredoxin-NADP reductase (FNR) module"/>
    <property type="match status" value="1"/>
</dbReference>
<keyword evidence="1" id="KW-0560">Oxidoreductase</keyword>
<feature type="compositionally biased region" description="Polar residues" evidence="2">
    <location>
        <begin position="1"/>
        <end position="15"/>
    </location>
</feature>
<evidence type="ECO:0000313" key="5">
    <source>
        <dbReference type="Proteomes" id="UP001189429"/>
    </source>
</evidence>
<dbReference type="InterPro" id="IPR013121">
    <property type="entry name" value="Fe_red_NAD-bd_6"/>
</dbReference>
<name>A0ABN9VU90_9DINO</name>
<accession>A0ABN9VU90</accession>
<proteinExistence type="predicted"/>
<reference evidence="4" key="1">
    <citation type="submission" date="2023-10" db="EMBL/GenBank/DDBJ databases">
        <authorList>
            <person name="Chen Y."/>
            <person name="Shah S."/>
            <person name="Dougan E. K."/>
            <person name="Thang M."/>
            <person name="Chan C."/>
        </authorList>
    </citation>
    <scope>NUCLEOTIDE SEQUENCE [LARGE SCALE GENOMIC DNA]</scope>
</reference>